<dbReference type="InParanoid" id="A0A330L2D2"/>
<dbReference type="PROSITE" id="PS52015">
    <property type="entry name" value="TONB_CTD"/>
    <property type="match status" value="1"/>
</dbReference>
<keyword evidence="8" id="KW-1133">Transmembrane helix</keyword>
<evidence type="ECO:0000256" key="9">
    <source>
        <dbReference type="ARBA" id="ARBA00023136"/>
    </source>
</evidence>
<comment type="similarity">
    <text evidence="2">Belongs to the TonB family.</text>
</comment>
<name>A0A330L2D2_9BACT</name>
<dbReference type="GO" id="GO:0015031">
    <property type="term" value="P:protein transport"/>
    <property type="evidence" value="ECO:0007669"/>
    <property type="project" value="UniProtKB-KW"/>
</dbReference>
<comment type="subcellular location">
    <subcellularLocation>
        <location evidence="1">Cell inner membrane</location>
        <topology evidence="1">Single-pass membrane protein</topology>
        <orientation evidence="1">Periplasmic side</orientation>
    </subcellularLocation>
</comment>
<feature type="compositionally biased region" description="Polar residues" evidence="10">
    <location>
        <begin position="69"/>
        <end position="92"/>
    </location>
</feature>
<evidence type="ECO:0000313" key="12">
    <source>
        <dbReference type="EMBL" id="SPP63379.1"/>
    </source>
</evidence>
<dbReference type="NCBIfam" id="TIGR01352">
    <property type="entry name" value="tonB_Cterm"/>
    <property type="match status" value="1"/>
</dbReference>
<keyword evidence="5" id="KW-0997">Cell inner membrane</keyword>
<evidence type="ECO:0000256" key="1">
    <source>
        <dbReference type="ARBA" id="ARBA00004383"/>
    </source>
</evidence>
<feature type="compositionally biased region" description="Low complexity" evidence="10">
    <location>
        <begin position="219"/>
        <end position="231"/>
    </location>
</feature>
<evidence type="ECO:0000256" key="10">
    <source>
        <dbReference type="SAM" id="MobiDB-lite"/>
    </source>
</evidence>
<dbReference type="PANTHER" id="PTHR33446:SF2">
    <property type="entry name" value="PROTEIN TONB"/>
    <property type="match status" value="1"/>
</dbReference>
<keyword evidence="9" id="KW-0472">Membrane</keyword>
<dbReference type="Proteomes" id="UP000248168">
    <property type="component" value="Unassembled WGS sequence"/>
</dbReference>
<gene>
    <name evidence="12" type="ORF">NITLEN_10465</name>
</gene>
<feature type="compositionally biased region" description="Polar residues" evidence="10">
    <location>
        <begin position="183"/>
        <end position="193"/>
    </location>
</feature>
<dbReference type="OrthoDB" id="15637at2"/>
<evidence type="ECO:0000256" key="6">
    <source>
        <dbReference type="ARBA" id="ARBA00022692"/>
    </source>
</evidence>
<dbReference type="Gene3D" id="3.30.1150.10">
    <property type="match status" value="1"/>
</dbReference>
<feature type="domain" description="TonB C-terminal" evidence="11">
    <location>
        <begin position="285"/>
        <end position="378"/>
    </location>
</feature>
<evidence type="ECO:0000256" key="8">
    <source>
        <dbReference type="ARBA" id="ARBA00022989"/>
    </source>
</evidence>
<keyword evidence="13" id="KW-1185">Reference proteome</keyword>
<keyword evidence="4" id="KW-1003">Cell membrane</keyword>
<dbReference type="EMBL" id="OUNR01000001">
    <property type="protein sequence ID" value="SPP63379.1"/>
    <property type="molecule type" value="Genomic_DNA"/>
</dbReference>
<dbReference type="AlphaFoldDB" id="A0A330L2D2"/>
<feature type="region of interest" description="Disordered" evidence="10">
    <location>
        <begin position="69"/>
        <end position="193"/>
    </location>
</feature>
<dbReference type="RefSeq" id="WP_146216067.1">
    <property type="nucleotide sequence ID" value="NZ_OUNR01000001.1"/>
</dbReference>
<evidence type="ECO:0000256" key="5">
    <source>
        <dbReference type="ARBA" id="ARBA00022519"/>
    </source>
</evidence>
<dbReference type="Pfam" id="PF03544">
    <property type="entry name" value="TonB_C"/>
    <property type="match status" value="1"/>
</dbReference>
<sequence length="378" mass="40083">MAPLDHNHALLTDLQSAFLSQDRALSWACSVCFHTMALAVAAVSAVSLREVPQAPTLVSHMEFLLTDPQSEADQTASPDSLGSANPAASQETAALAEDSSPVTSPPPPSIQASSAEVVEPHPVNEPSKVQPMERQVTPAAPALHTTAKSTAASDPVPMDGPMPIKRPIEPMPPLNESRPPTDWSPSDAKTSPVTETVATNVHDHAELSSPVPPERAQHPVEASASVAPASPHNKEAASLPQTDLASATDSQTGDSGSSATSSSDTVALNHPTIARAVPATQHLAWLTELLRRQILSLQAYPHRARTQGWEGIVIVKTTIKSDGTLVEAVVTKSSGYDALDEDALQLMHRVCPIHLPRDLGQSQIAVMIPIRYRLDEFN</sequence>
<feature type="region of interest" description="Disordered" evidence="10">
    <location>
        <begin position="205"/>
        <end position="264"/>
    </location>
</feature>
<dbReference type="PANTHER" id="PTHR33446">
    <property type="entry name" value="PROTEIN TONB-RELATED"/>
    <property type="match status" value="1"/>
</dbReference>
<evidence type="ECO:0000256" key="2">
    <source>
        <dbReference type="ARBA" id="ARBA00006555"/>
    </source>
</evidence>
<accession>A0A330L2D2</accession>
<dbReference type="GO" id="GO:0098797">
    <property type="term" value="C:plasma membrane protein complex"/>
    <property type="evidence" value="ECO:0007669"/>
    <property type="project" value="TreeGrafter"/>
</dbReference>
<evidence type="ECO:0000256" key="7">
    <source>
        <dbReference type="ARBA" id="ARBA00022927"/>
    </source>
</evidence>
<dbReference type="GO" id="GO:0055085">
    <property type="term" value="P:transmembrane transport"/>
    <property type="evidence" value="ECO:0007669"/>
    <property type="project" value="InterPro"/>
</dbReference>
<evidence type="ECO:0000313" key="13">
    <source>
        <dbReference type="Proteomes" id="UP000248168"/>
    </source>
</evidence>
<proteinExistence type="inferred from homology"/>
<evidence type="ECO:0000256" key="3">
    <source>
        <dbReference type="ARBA" id="ARBA00022448"/>
    </source>
</evidence>
<keyword evidence="6" id="KW-0812">Transmembrane</keyword>
<keyword evidence="3" id="KW-0813">Transport</keyword>
<organism evidence="12 13">
    <name type="scientific">Nitrospira lenta</name>
    <dbReference type="NCBI Taxonomy" id="1436998"/>
    <lineage>
        <taxon>Bacteria</taxon>
        <taxon>Pseudomonadati</taxon>
        <taxon>Nitrospirota</taxon>
        <taxon>Nitrospiria</taxon>
        <taxon>Nitrospirales</taxon>
        <taxon>Nitrospiraceae</taxon>
        <taxon>Nitrospira</taxon>
    </lineage>
</organism>
<protein>
    <recommendedName>
        <fullName evidence="11">TonB C-terminal domain-containing protein</fullName>
    </recommendedName>
</protein>
<evidence type="ECO:0000256" key="4">
    <source>
        <dbReference type="ARBA" id="ARBA00022475"/>
    </source>
</evidence>
<dbReference type="GO" id="GO:0031992">
    <property type="term" value="F:energy transducer activity"/>
    <property type="evidence" value="ECO:0007669"/>
    <property type="project" value="TreeGrafter"/>
</dbReference>
<dbReference type="SUPFAM" id="SSF74653">
    <property type="entry name" value="TolA/TonB C-terminal domain"/>
    <property type="match status" value="1"/>
</dbReference>
<dbReference type="InterPro" id="IPR006260">
    <property type="entry name" value="TonB/TolA_C"/>
</dbReference>
<feature type="compositionally biased region" description="Low complexity" evidence="10">
    <location>
        <begin position="246"/>
        <end position="264"/>
    </location>
</feature>
<dbReference type="InterPro" id="IPR051045">
    <property type="entry name" value="TonB-dependent_transducer"/>
</dbReference>
<reference evidence="13" key="1">
    <citation type="submission" date="2018-04" db="EMBL/GenBank/DDBJ databases">
        <authorList>
            <person name="Lucker S."/>
            <person name="Sakoula D."/>
        </authorList>
    </citation>
    <scope>NUCLEOTIDE SEQUENCE [LARGE SCALE GENOMIC DNA]</scope>
</reference>
<evidence type="ECO:0000259" key="11">
    <source>
        <dbReference type="PROSITE" id="PS52015"/>
    </source>
</evidence>
<keyword evidence="7" id="KW-0653">Protein transport</keyword>
<dbReference type="InterPro" id="IPR037682">
    <property type="entry name" value="TonB_C"/>
</dbReference>